<dbReference type="InterPro" id="IPR011006">
    <property type="entry name" value="CheY-like_superfamily"/>
</dbReference>
<dbReference type="PROSITE" id="PS50109">
    <property type="entry name" value="HIS_KIN"/>
    <property type="match status" value="1"/>
</dbReference>
<dbReference type="Gene3D" id="1.10.287.130">
    <property type="match status" value="1"/>
</dbReference>
<dbReference type="InterPro" id="IPR036097">
    <property type="entry name" value="HisK_dim/P_sf"/>
</dbReference>
<dbReference type="SUPFAM" id="SSF55785">
    <property type="entry name" value="PYP-like sensor domain (PAS domain)"/>
    <property type="match status" value="3"/>
</dbReference>
<evidence type="ECO:0000256" key="6">
    <source>
        <dbReference type="ARBA" id="ARBA00022777"/>
    </source>
</evidence>
<dbReference type="FunFam" id="3.30.450.20:FF:000099">
    <property type="entry name" value="Sensory box sensor histidine kinase"/>
    <property type="match status" value="1"/>
</dbReference>
<dbReference type="Pfam" id="PF08448">
    <property type="entry name" value="PAS_4"/>
    <property type="match status" value="2"/>
</dbReference>
<dbReference type="SUPFAM" id="SSF47384">
    <property type="entry name" value="Homodimeric domain of signal transducing histidine kinase"/>
    <property type="match status" value="1"/>
</dbReference>
<feature type="domain" description="PAC" evidence="12">
    <location>
        <begin position="506"/>
        <end position="558"/>
    </location>
</feature>
<dbReference type="CDD" id="cd17580">
    <property type="entry name" value="REC_2_DhkD-like"/>
    <property type="match status" value="1"/>
</dbReference>
<dbReference type="InterPro" id="IPR000700">
    <property type="entry name" value="PAS-assoc_C"/>
</dbReference>
<dbReference type="SMART" id="SM00086">
    <property type="entry name" value="PAC"/>
    <property type="match status" value="3"/>
</dbReference>
<dbReference type="PROSITE" id="PS50112">
    <property type="entry name" value="PAS"/>
    <property type="match status" value="1"/>
</dbReference>
<evidence type="ECO:0000256" key="1">
    <source>
        <dbReference type="ARBA" id="ARBA00000085"/>
    </source>
</evidence>
<dbReference type="Pfam" id="PF01590">
    <property type="entry name" value="GAF"/>
    <property type="match status" value="1"/>
</dbReference>
<dbReference type="GO" id="GO:0000155">
    <property type="term" value="F:phosphorelay sensor kinase activity"/>
    <property type="evidence" value="ECO:0007669"/>
    <property type="project" value="InterPro"/>
</dbReference>
<evidence type="ECO:0000313" key="13">
    <source>
        <dbReference type="EMBL" id="MBL0423366.1"/>
    </source>
</evidence>
<dbReference type="CDD" id="cd00130">
    <property type="entry name" value="PAS"/>
    <property type="match status" value="2"/>
</dbReference>
<gene>
    <name evidence="13" type="ORF">JI739_23720</name>
</gene>
<dbReference type="SMART" id="SM00387">
    <property type="entry name" value="HATPase_c"/>
    <property type="match status" value="1"/>
</dbReference>
<dbReference type="Pfam" id="PF02518">
    <property type="entry name" value="HATPase_c"/>
    <property type="match status" value="1"/>
</dbReference>
<accession>A0A937D9N4</accession>
<feature type="modified residue" description="4-aspartylphosphate" evidence="7">
    <location>
        <position position="1033"/>
    </location>
</feature>
<dbReference type="InterPro" id="IPR005467">
    <property type="entry name" value="His_kinase_dom"/>
</dbReference>
<dbReference type="InterPro" id="IPR013656">
    <property type="entry name" value="PAS_4"/>
</dbReference>
<dbReference type="InterPro" id="IPR003661">
    <property type="entry name" value="HisK_dim/P_dom"/>
</dbReference>
<dbReference type="Pfam" id="PF00072">
    <property type="entry name" value="Response_reg"/>
    <property type="match status" value="1"/>
</dbReference>
<dbReference type="InterPro" id="IPR013655">
    <property type="entry name" value="PAS_fold_3"/>
</dbReference>
<dbReference type="InterPro" id="IPR004358">
    <property type="entry name" value="Sig_transdc_His_kin-like_C"/>
</dbReference>
<organism evidence="13 14">
    <name type="scientific">Ramlibacter aurantiacus</name>
    <dbReference type="NCBI Taxonomy" id="2801330"/>
    <lineage>
        <taxon>Bacteria</taxon>
        <taxon>Pseudomonadati</taxon>
        <taxon>Pseudomonadota</taxon>
        <taxon>Betaproteobacteria</taxon>
        <taxon>Burkholderiales</taxon>
        <taxon>Comamonadaceae</taxon>
        <taxon>Ramlibacter</taxon>
    </lineage>
</organism>
<evidence type="ECO:0000256" key="7">
    <source>
        <dbReference type="PROSITE-ProRule" id="PRU00169"/>
    </source>
</evidence>
<feature type="domain" description="Response regulatory" evidence="10">
    <location>
        <begin position="984"/>
        <end position="1100"/>
    </location>
</feature>
<dbReference type="PROSITE" id="PS50110">
    <property type="entry name" value="RESPONSE_REGULATORY"/>
    <property type="match status" value="1"/>
</dbReference>
<dbReference type="Proteomes" id="UP000613011">
    <property type="component" value="Unassembled WGS sequence"/>
</dbReference>
<evidence type="ECO:0000259" key="11">
    <source>
        <dbReference type="PROSITE" id="PS50112"/>
    </source>
</evidence>
<feature type="region of interest" description="Disordered" evidence="8">
    <location>
        <begin position="1"/>
        <end position="23"/>
    </location>
</feature>
<dbReference type="GO" id="GO:0009927">
    <property type="term" value="F:histidine phosphotransfer kinase activity"/>
    <property type="evidence" value="ECO:0007669"/>
    <property type="project" value="TreeGrafter"/>
</dbReference>
<dbReference type="GO" id="GO:0005886">
    <property type="term" value="C:plasma membrane"/>
    <property type="evidence" value="ECO:0007669"/>
    <property type="project" value="UniProtKB-SubCell"/>
</dbReference>
<dbReference type="SMART" id="SM00091">
    <property type="entry name" value="PAS"/>
    <property type="match status" value="4"/>
</dbReference>
<dbReference type="CDD" id="cd00082">
    <property type="entry name" value="HisKA"/>
    <property type="match status" value="1"/>
</dbReference>
<dbReference type="AlphaFoldDB" id="A0A937D9N4"/>
<evidence type="ECO:0000256" key="4">
    <source>
        <dbReference type="ARBA" id="ARBA00022553"/>
    </source>
</evidence>
<dbReference type="RefSeq" id="WP_201686503.1">
    <property type="nucleotide sequence ID" value="NZ_JAEQNA010000014.1"/>
</dbReference>
<dbReference type="Pfam" id="PF08447">
    <property type="entry name" value="PAS_3"/>
    <property type="match status" value="2"/>
</dbReference>
<dbReference type="Gene3D" id="3.30.450.40">
    <property type="match status" value="1"/>
</dbReference>
<dbReference type="SMART" id="SM00065">
    <property type="entry name" value="GAF"/>
    <property type="match status" value="1"/>
</dbReference>
<feature type="domain" description="PAC" evidence="12">
    <location>
        <begin position="251"/>
        <end position="305"/>
    </location>
</feature>
<feature type="domain" description="PAC" evidence="12">
    <location>
        <begin position="380"/>
        <end position="433"/>
    </location>
</feature>
<dbReference type="Pfam" id="PF00512">
    <property type="entry name" value="HisKA"/>
    <property type="match status" value="1"/>
</dbReference>
<evidence type="ECO:0000256" key="8">
    <source>
        <dbReference type="SAM" id="MobiDB-lite"/>
    </source>
</evidence>
<dbReference type="NCBIfam" id="TIGR00229">
    <property type="entry name" value="sensory_box"/>
    <property type="match status" value="2"/>
</dbReference>
<dbReference type="InterPro" id="IPR029016">
    <property type="entry name" value="GAF-like_dom_sf"/>
</dbReference>
<dbReference type="PANTHER" id="PTHR43047:SF72">
    <property type="entry name" value="OSMOSENSING HISTIDINE PROTEIN KINASE SLN1"/>
    <property type="match status" value="1"/>
</dbReference>
<evidence type="ECO:0000256" key="5">
    <source>
        <dbReference type="ARBA" id="ARBA00022679"/>
    </source>
</evidence>
<dbReference type="Gene3D" id="3.40.50.2300">
    <property type="match status" value="1"/>
</dbReference>
<dbReference type="Gene3D" id="3.30.450.20">
    <property type="entry name" value="PAS domain"/>
    <property type="match status" value="4"/>
</dbReference>
<dbReference type="SUPFAM" id="SSF55781">
    <property type="entry name" value="GAF domain-like"/>
    <property type="match status" value="1"/>
</dbReference>
<dbReference type="InterPro" id="IPR036890">
    <property type="entry name" value="HATPase_C_sf"/>
</dbReference>
<dbReference type="InterPro" id="IPR003018">
    <property type="entry name" value="GAF"/>
</dbReference>
<evidence type="ECO:0000256" key="2">
    <source>
        <dbReference type="ARBA" id="ARBA00004429"/>
    </source>
</evidence>
<sequence>MSTIVPPAPAQADGLASDAAPQRHPGLASLMHTTAWPPDLGPMAQWPSELATLVDLLLNTPTPAFIAWGPQLRLIYNDAYLDILGDRHPAALGAPMPQVWREAWPAVQGWIAKALAGEPQSFRDLEVTVRRGDAPAQAFFTFSYAPIRRAGEVAGIYCAITETTDAVLGSRRIEHERAEFRELFDQAPSFVLVLRGSEHRVELANRAVRRLCGNRPLLELPAREALPELEGQGYFELLDQVYVGGQSHRGQGVLALLRNPHGGLDPRYLDFIFQPLRDRHGRVTGILAQGVDVTERITATEGLRRNEERFRTLADAVPQIIWITDAQGRVEFFNRQWAAYTGQPRWSGTAVQVTDNFVHPEDAAITMARFDEARRTGGTFSVEHRIRRADGEFRWFLVRAEPFPDPASDGQVKWFGCSVDIHDRRLAEQRLQASDERLRLALQAGGMATWQRNFSTGEAWWSPEMFALHGLSATDPPPSYLDLIFEADRGRVRQFIEQTLERLGEHTLEYRVSWPDGSVHWLEGSGSTRLSGPSHHRVMMGVCRNIDDRKLNEAELRFMATASAELAAVTDHRQTLARIAALAVPHFADWCAIDMLDPQGQRLERLAVAHVDPAKVELAQRLHERFPPDREAGTGPWRVIHSGQPEMVPVITEQMLREGISEPEYLEGILALGLHSYIGVPILSRGRVLGVITLVTSHSSRVFNERDLANMVDLAGRAAVAVENAELVRALRAADAAKDAFLATLAHELRNPLAPIANALTILRMPGSGDALRQRMLDISHRQVEHLIRLVDDLLEVSRITRGKVELRPERLDLRTVVSASVEAMAGAIARQRLQLRLDLAADPLPVQADPARIKQVVDNLLNNAVKYTPEGGRIEVRAWRERGEVALAVADTGVGIPHDMLDRIFDLFTQVDRTIGRSQGGLGIGLALVRELVQLQGGSVSAESPGLDRGASFTVRLPAAATGDAPAPVASPRQPTRAAAARHVLIVDDNTDAADTLSLVLSACGYITAVAYDGPAGLDAFDRLRPHAVLLDIGMPGMSGHAVARALRQRPGGSDVLLVAVTGWGQPADRALTTEAGFDAHLTKPVDVQAVVELLSRVGVPLGGDTPG</sequence>
<evidence type="ECO:0000313" key="14">
    <source>
        <dbReference type="Proteomes" id="UP000613011"/>
    </source>
</evidence>
<dbReference type="InterPro" id="IPR001610">
    <property type="entry name" value="PAC"/>
</dbReference>
<keyword evidence="5" id="KW-0808">Transferase</keyword>
<dbReference type="InterPro" id="IPR003594">
    <property type="entry name" value="HATPase_dom"/>
</dbReference>
<dbReference type="SUPFAM" id="SSF55874">
    <property type="entry name" value="ATPase domain of HSP90 chaperone/DNA topoisomerase II/histidine kinase"/>
    <property type="match status" value="1"/>
</dbReference>
<dbReference type="PRINTS" id="PR00344">
    <property type="entry name" value="BCTRLSENSOR"/>
</dbReference>
<dbReference type="PANTHER" id="PTHR43047">
    <property type="entry name" value="TWO-COMPONENT HISTIDINE PROTEIN KINASE"/>
    <property type="match status" value="1"/>
</dbReference>
<keyword evidence="14" id="KW-1185">Reference proteome</keyword>
<dbReference type="FunFam" id="3.30.565.10:FF:000006">
    <property type="entry name" value="Sensor histidine kinase WalK"/>
    <property type="match status" value="1"/>
</dbReference>
<dbReference type="InterPro" id="IPR001789">
    <property type="entry name" value="Sig_transdc_resp-reg_receiver"/>
</dbReference>
<dbReference type="EC" id="2.7.13.3" evidence="3"/>
<dbReference type="PROSITE" id="PS50113">
    <property type="entry name" value="PAC"/>
    <property type="match status" value="3"/>
</dbReference>
<dbReference type="SMART" id="SM00388">
    <property type="entry name" value="HisKA"/>
    <property type="match status" value="1"/>
</dbReference>
<comment type="subcellular location">
    <subcellularLocation>
        <location evidence="2">Cell inner membrane</location>
        <topology evidence="2">Multi-pass membrane protein</topology>
    </subcellularLocation>
</comment>
<comment type="catalytic activity">
    <reaction evidence="1">
        <text>ATP + protein L-histidine = ADP + protein N-phospho-L-histidine.</text>
        <dbReference type="EC" id="2.7.13.3"/>
    </reaction>
</comment>
<protein>
    <recommendedName>
        <fullName evidence="3">histidine kinase</fullName>
        <ecNumber evidence="3">2.7.13.3</ecNumber>
    </recommendedName>
</protein>
<feature type="domain" description="Histidine kinase" evidence="9">
    <location>
        <begin position="744"/>
        <end position="962"/>
    </location>
</feature>
<keyword evidence="4 7" id="KW-0597">Phosphoprotein</keyword>
<feature type="domain" description="PAS" evidence="11">
    <location>
        <begin position="306"/>
        <end position="377"/>
    </location>
</feature>
<comment type="caution">
    <text evidence="13">The sequence shown here is derived from an EMBL/GenBank/DDBJ whole genome shotgun (WGS) entry which is preliminary data.</text>
</comment>
<evidence type="ECO:0000259" key="10">
    <source>
        <dbReference type="PROSITE" id="PS50110"/>
    </source>
</evidence>
<dbReference type="InterPro" id="IPR035965">
    <property type="entry name" value="PAS-like_dom_sf"/>
</dbReference>
<dbReference type="InterPro" id="IPR000014">
    <property type="entry name" value="PAS"/>
</dbReference>
<reference evidence="13" key="1">
    <citation type="submission" date="2021-01" db="EMBL/GenBank/DDBJ databases">
        <title>Ramlibacter sp. strain AW1 16S ribosomal RNA gene Genome sequencing and assembly.</title>
        <authorList>
            <person name="Kang M."/>
        </authorList>
    </citation>
    <scope>NUCLEOTIDE SEQUENCE</scope>
    <source>
        <strain evidence="13">AW1</strain>
    </source>
</reference>
<dbReference type="EMBL" id="JAEQNA010000014">
    <property type="protein sequence ID" value="MBL0423366.1"/>
    <property type="molecule type" value="Genomic_DNA"/>
</dbReference>
<dbReference type="SUPFAM" id="SSF52172">
    <property type="entry name" value="CheY-like"/>
    <property type="match status" value="1"/>
</dbReference>
<evidence type="ECO:0000259" key="9">
    <source>
        <dbReference type="PROSITE" id="PS50109"/>
    </source>
</evidence>
<keyword evidence="6" id="KW-0418">Kinase</keyword>
<dbReference type="Gene3D" id="3.30.565.10">
    <property type="entry name" value="Histidine kinase-like ATPase, C-terminal domain"/>
    <property type="match status" value="1"/>
</dbReference>
<proteinExistence type="predicted"/>
<dbReference type="SMART" id="SM00448">
    <property type="entry name" value="REC"/>
    <property type="match status" value="1"/>
</dbReference>
<evidence type="ECO:0000259" key="12">
    <source>
        <dbReference type="PROSITE" id="PS50113"/>
    </source>
</evidence>
<name>A0A937D9N4_9BURK</name>
<evidence type="ECO:0000256" key="3">
    <source>
        <dbReference type="ARBA" id="ARBA00012438"/>
    </source>
</evidence>